<evidence type="ECO:0000256" key="3">
    <source>
        <dbReference type="ARBA" id="ARBA00022737"/>
    </source>
</evidence>
<feature type="compositionally biased region" description="Polar residues" evidence="5">
    <location>
        <begin position="192"/>
        <end position="201"/>
    </location>
</feature>
<feature type="compositionally biased region" description="Low complexity" evidence="5">
    <location>
        <begin position="268"/>
        <end position="297"/>
    </location>
</feature>
<keyword evidence="9" id="KW-1185">Reference proteome</keyword>
<comment type="caution">
    <text evidence="8">The sequence shown here is derived from an EMBL/GenBank/DDBJ whole genome shotgun (WGS) entry which is preliminary data.</text>
</comment>
<feature type="compositionally biased region" description="Low complexity" evidence="5">
    <location>
        <begin position="339"/>
        <end position="369"/>
    </location>
</feature>
<dbReference type="Proteomes" id="UP000639338">
    <property type="component" value="Unassembled WGS sequence"/>
</dbReference>
<evidence type="ECO:0000256" key="1">
    <source>
        <dbReference type="ARBA" id="ARBA00004496"/>
    </source>
</evidence>
<proteinExistence type="predicted"/>
<dbReference type="PANTHER" id="PTHR22948">
    <property type="entry name" value="TUDOR DOMAIN CONTAINING PROTEIN"/>
    <property type="match status" value="1"/>
</dbReference>
<evidence type="ECO:0000256" key="5">
    <source>
        <dbReference type="SAM" id="MobiDB-lite"/>
    </source>
</evidence>
<dbReference type="PROSITE" id="PS50304">
    <property type="entry name" value="TUDOR"/>
    <property type="match status" value="2"/>
</dbReference>
<feature type="compositionally biased region" description="Polar residues" evidence="5">
    <location>
        <begin position="126"/>
        <end position="142"/>
    </location>
</feature>
<evidence type="ECO:0000259" key="6">
    <source>
        <dbReference type="PROSITE" id="PS50304"/>
    </source>
</evidence>
<dbReference type="PROSITE" id="PS51644">
    <property type="entry name" value="HTH_OST"/>
    <property type="match status" value="1"/>
</dbReference>
<dbReference type="InterPro" id="IPR035437">
    <property type="entry name" value="SNase_OB-fold_sf"/>
</dbReference>
<dbReference type="EMBL" id="JACMRX010000001">
    <property type="protein sequence ID" value="KAF7996539.1"/>
    <property type="molecule type" value="Genomic_DNA"/>
</dbReference>
<evidence type="ECO:0008006" key="10">
    <source>
        <dbReference type="Google" id="ProtNLM"/>
    </source>
</evidence>
<dbReference type="Pfam" id="PF12872">
    <property type="entry name" value="OST-HTH"/>
    <property type="match status" value="1"/>
</dbReference>
<dbReference type="GO" id="GO:0043186">
    <property type="term" value="C:P granule"/>
    <property type="evidence" value="ECO:0007669"/>
    <property type="project" value="TreeGrafter"/>
</dbReference>
<dbReference type="Gene3D" id="3.30.420.610">
    <property type="entry name" value="LOTUS domain-like"/>
    <property type="match status" value="2"/>
</dbReference>
<dbReference type="PANTHER" id="PTHR22948:SF29">
    <property type="entry name" value="FI02030P-RELATED"/>
    <property type="match status" value="1"/>
</dbReference>
<dbReference type="AlphaFoldDB" id="A0A835CTZ8"/>
<dbReference type="Pfam" id="PF00567">
    <property type="entry name" value="TUDOR"/>
    <property type="match status" value="3"/>
</dbReference>
<dbReference type="Gene3D" id="2.40.50.90">
    <property type="match status" value="3"/>
</dbReference>
<accession>A0A835CTZ8</accession>
<feature type="compositionally biased region" description="Low complexity" evidence="5">
    <location>
        <begin position="144"/>
        <end position="184"/>
    </location>
</feature>
<keyword evidence="2" id="KW-0963">Cytoplasm</keyword>
<feature type="region of interest" description="Disordered" evidence="5">
    <location>
        <begin position="91"/>
        <end position="297"/>
    </location>
</feature>
<evidence type="ECO:0000259" key="7">
    <source>
        <dbReference type="PROSITE" id="PS51644"/>
    </source>
</evidence>
<feature type="domain" description="Tudor" evidence="6">
    <location>
        <begin position="628"/>
        <end position="690"/>
    </location>
</feature>
<dbReference type="Gene3D" id="2.30.30.140">
    <property type="match status" value="3"/>
</dbReference>
<dbReference type="InterPro" id="IPR050621">
    <property type="entry name" value="Tudor_domain_containing"/>
</dbReference>
<dbReference type="InterPro" id="IPR025605">
    <property type="entry name" value="OST-HTH/LOTUS_dom"/>
</dbReference>
<name>A0A835CTZ8_APHGI</name>
<protein>
    <recommendedName>
        <fullName evidence="10">Tudor domain-containing protein</fullName>
    </recommendedName>
</protein>
<gene>
    <name evidence="8" type="ORF">HCN44_002171</name>
</gene>
<feature type="compositionally biased region" description="Low complexity" evidence="5">
    <location>
        <begin position="202"/>
        <end position="226"/>
    </location>
</feature>
<keyword evidence="3" id="KW-0677">Repeat</keyword>
<reference evidence="8 9" key="1">
    <citation type="submission" date="2020-08" db="EMBL/GenBank/DDBJ databases">
        <title>Aphidius gifuensis genome sequencing and assembly.</title>
        <authorList>
            <person name="Du Z."/>
        </authorList>
    </citation>
    <scope>NUCLEOTIDE SEQUENCE [LARGE SCALE GENOMIC DNA]</scope>
    <source>
        <strain evidence="8">YNYX2018</strain>
        <tissue evidence="8">Adults</tissue>
    </source>
</reference>
<evidence type="ECO:0000313" key="9">
    <source>
        <dbReference type="Proteomes" id="UP000639338"/>
    </source>
</evidence>
<organism evidence="8 9">
    <name type="scientific">Aphidius gifuensis</name>
    <name type="common">Parasitoid wasp</name>
    <dbReference type="NCBI Taxonomy" id="684658"/>
    <lineage>
        <taxon>Eukaryota</taxon>
        <taxon>Metazoa</taxon>
        <taxon>Ecdysozoa</taxon>
        <taxon>Arthropoda</taxon>
        <taxon>Hexapoda</taxon>
        <taxon>Insecta</taxon>
        <taxon>Pterygota</taxon>
        <taxon>Neoptera</taxon>
        <taxon>Endopterygota</taxon>
        <taxon>Hymenoptera</taxon>
        <taxon>Apocrita</taxon>
        <taxon>Ichneumonoidea</taxon>
        <taxon>Braconidae</taxon>
        <taxon>Aphidiinae</taxon>
        <taxon>Aphidius</taxon>
    </lineage>
</organism>
<keyword evidence="4" id="KW-0744">Spermatogenesis</keyword>
<evidence type="ECO:0000256" key="2">
    <source>
        <dbReference type="ARBA" id="ARBA00022490"/>
    </source>
</evidence>
<feature type="compositionally biased region" description="Low complexity" evidence="5">
    <location>
        <begin position="380"/>
        <end position="409"/>
    </location>
</feature>
<dbReference type="GO" id="GO:0030719">
    <property type="term" value="P:P granule organization"/>
    <property type="evidence" value="ECO:0007669"/>
    <property type="project" value="TreeGrafter"/>
</dbReference>
<feature type="domain" description="Tudor" evidence="6">
    <location>
        <begin position="1049"/>
        <end position="1107"/>
    </location>
</feature>
<dbReference type="GO" id="GO:0034587">
    <property type="term" value="P:piRNA processing"/>
    <property type="evidence" value="ECO:0007669"/>
    <property type="project" value="TreeGrafter"/>
</dbReference>
<dbReference type="GO" id="GO:0007283">
    <property type="term" value="P:spermatogenesis"/>
    <property type="evidence" value="ECO:0007669"/>
    <property type="project" value="UniProtKB-KW"/>
</dbReference>
<dbReference type="InterPro" id="IPR041966">
    <property type="entry name" value="LOTUS-like"/>
</dbReference>
<dbReference type="InterPro" id="IPR002999">
    <property type="entry name" value="Tudor"/>
</dbReference>
<dbReference type="SMART" id="SM00333">
    <property type="entry name" value="TUDOR"/>
    <property type="match status" value="3"/>
</dbReference>
<keyword evidence="4" id="KW-0221">Differentiation</keyword>
<dbReference type="CDD" id="cd20379">
    <property type="entry name" value="Tudor_dTUD-like"/>
    <property type="match status" value="1"/>
</dbReference>
<feature type="compositionally biased region" description="Pro residues" evidence="5">
    <location>
        <begin position="311"/>
        <end position="338"/>
    </location>
</feature>
<sequence length="1191" mass="134109">MTMTKDSAAFKEVSVLLRSLITPYNNDGGIRLSKLYEEYKEEEQEELPFRALGYSSITALLDAVENVHLVRKYDDWYATTTPNSKTAHIHELIANQRSSSRKKRSHSYGTNRFHNAGRVPSYRPPSDTQSRFSSAPSSSYGYNRSRSQPSNDYSSRSRSSTTTSSSSSSSLYNRSSSSRPAQSSYDRPRGNYNGSITTTPPSYGRSYSYSSVQQKTPSPPTVTKTPLSQRKVHVYLPESAKKSEPTTPPSNTSSTKSDTEFRKPDVPSLSSSRSRHSSSNENSSRTRVSSSSPSNRNKIPIILKEREQILPPLPPSPPPKSKSPLPPLPESPSPPSPPSLLTLKIKPPSSSSSVLSSSGKSSKKTLTPLQERLKNLEIYSTKTSTEPTTPKTTTAATPTATPTPTATTTTTIVGNDPRKEVESLAAKLKLPRPLYQCAAAKGPHENYSVLSLGPGYKFYSYPQGANSEAEAQAIAAKKAIMKLCEDMSTNNKILPITKDDKIIAQRIVEIVNAHRSGVIEDSIPNYYKKNYNELLPNNWTEILVSLDNMIEIDNCVAGRLITKKTEISRTSPHPLVLPTEDPPWAVEITRVESTREVWGRLSMSPYTELLVALEKDMRDHYSCVVEPATKVYSFHYYAVESCGAWHRVQIENIAIIDGKEKAYVFFIDIGDREWMDCKLLYPMLQQFYKIAAQAVKMSVSRLEDFASCEKVTDIAEEILDSKLLYIEVLDQEIDSSGVHNITSVFWDTSTEEDINLNEEIIQNIEVFCSQSPYVDKANLKVLLTSVDDDGNIFLKSMNDALDIYQIILDKVTKVELTDDLKEKVKLENLNIDRTKIFEEIFLVDYNNDNKWVRVKIIKILDLDLFKVFAIDKGYIFDVEKSKLLRLEILSKFLNSFPQQVTQVTLDGINKLNLKMIKRLKELTPKDETLSCLVIKSGKVPCVELVKRTTDNLLVSINLNLKEYQTNNNTKIDDNKIKSKYRRSSLPNKIKLRAPIVATRGKVFSAYVTNNCANPDNFIVQPRQNINTLKEMMKKLSVTCDNYDGPQLERVQAGQLCAAQHSDGLWYRAYINHILNDQTIAVYFCDYGSMSITSIDKLQPLGSLFFDLPYQAIRAKLIGIKPRNGDWDMKTCFVFRDLVVDKNFEATIEDIETDIIRNYDILGLKLTDKTSLSRSRDINQVLIDKNIAVSTI</sequence>
<evidence type="ECO:0000256" key="4">
    <source>
        <dbReference type="ARBA" id="ARBA00022871"/>
    </source>
</evidence>
<evidence type="ECO:0000313" key="8">
    <source>
        <dbReference type="EMBL" id="KAF7996539.1"/>
    </source>
</evidence>
<comment type="subcellular location">
    <subcellularLocation>
        <location evidence="1">Cytoplasm</location>
    </subcellularLocation>
</comment>
<dbReference type="OrthoDB" id="10034606at2759"/>
<dbReference type="SUPFAM" id="SSF63748">
    <property type="entry name" value="Tudor/PWWP/MBT"/>
    <property type="match status" value="3"/>
</dbReference>
<feature type="region of interest" description="Disordered" evidence="5">
    <location>
        <begin position="309"/>
        <end position="409"/>
    </location>
</feature>
<feature type="domain" description="HTH OST-type" evidence="7">
    <location>
        <begin position="9"/>
        <end position="82"/>
    </location>
</feature>